<dbReference type="InterPro" id="IPR052061">
    <property type="entry name" value="PTE-AB_protein"/>
</dbReference>
<feature type="domain" description="Thioesterase" evidence="1">
    <location>
        <begin position="119"/>
        <end position="171"/>
    </location>
</feature>
<organism evidence="2 3">
    <name type="scientific">Cryptosporidium muris (strain RN66)</name>
    <dbReference type="NCBI Taxonomy" id="441375"/>
    <lineage>
        <taxon>Eukaryota</taxon>
        <taxon>Sar</taxon>
        <taxon>Alveolata</taxon>
        <taxon>Apicomplexa</taxon>
        <taxon>Conoidasida</taxon>
        <taxon>Coccidia</taxon>
        <taxon>Eucoccidiorida</taxon>
        <taxon>Eimeriorina</taxon>
        <taxon>Cryptosporidiidae</taxon>
        <taxon>Cryptosporidium</taxon>
    </lineage>
</organism>
<dbReference type="SUPFAM" id="SSF54637">
    <property type="entry name" value="Thioesterase/thiol ester dehydrase-isomerase"/>
    <property type="match status" value="1"/>
</dbReference>
<dbReference type="Gene3D" id="3.10.129.10">
    <property type="entry name" value="Hotdog Thioesterase"/>
    <property type="match status" value="1"/>
</dbReference>
<dbReference type="eggNOG" id="ENOG502SGJF">
    <property type="taxonomic scope" value="Eukaryota"/>
</dbReference>
<dbReference type="CDD" id="cd03440">
    <property type="entry name" value="hot_dog"/>
    <property type="match status" value="1"/>
</dbReference>
<dbReference type="GeneID" id="6995488"/>
<dbReference type="EMBL" id="DS989728">
    <property type="protein sequence ID" value="EEA05821.1"/>
    <property type="molecule type" value="Genomic_DNA"/>
</dbReference>
<accession>B6ACG7</accession>
<dbReference type="Pfam" id="PF03061">
    <property type="entry name" value="4HBT"/>
    <property type="match status" value="1"/>
</dbReference>
<dbReference type="Proteomes" id="UP000001460">
    <property type="component" value="Unassembled WGS sequence"/>
</dbReference>
<protein>
    <submittedName>
        <fullName evidence="2">Thioesterase family protein</fullName>
    </submittedName>
</protein>
<dbReference type="OMA" id="ATIADNC"/>
<name>B6ACG7_CRYMR</name>
<dbReference type="RefSeq" id="XP_002140170.1">
    <property type="nucleotide sequence ID" value="XM_002140134.1"/>
</dbReference>
<proteinExistence type="predicted"/>
<dbReference type="InterPro" id="IPR029069">
    <property type="entry name" value="HotDog_dom_sf"/>
</dbReference>
<reference evidence="2" key="1">
    <citation type="submission" date="2008-06" db="EMBL/GenBank/DDBJ databases">
        <authorList>
            <person name="Lorenzi H."/>
            <person name="Inman J."/>
            <person name="Miller J."/>
            <person name="Schobel S."/>
            <person name="Amedeo P."/>
            <person name="Caler E.V."/>
            <person name="da Silva J."/>
        </authorList>
    </citation>
    <scope>NUCLEOTIDE SEQUENCE [LARGE SCALE GENOMIC DNA]</scope>
    <source>
        <strain evidence="2">RN66</strain>
    </source>
</reference>
<gene>
    <name evidence="2" type="ORF">CMU_015680</name>
</gene>
<keyword evidence="3" id="KW-1185">Reference proteome</keyword>
<evidence type="ECO:0000313" key="2">
    <source>
        <dbReference type="EMBL" id="EEA05821.1"/>
    </source>
</evidence>
<dbReference type="PANTHER" id="PTHR47260">
    <property type="entry name" value="UPF0644 PROTEIN PB2B4.06"/>
    <property type="match status" value="1"/>
</dbReference>
<evidence type="ECO:0000259" key="1">
    <source>
        <dbReference type="Pfam" id="PF03061"/>
    </source>
</evidence>
<dbReference type="PANTHER" id="PTHR47260:SF1">
    <property type="entry name" value="UPF0644 PROTEIN PB2B4.06"/>
    <property type="match status" value="1"/>
</dbReference>
<dbReference type="InterPro" id="IPR006683">
    <property type="entry name" value="Thioestr_dom"/>
</dbReference>
<evidence type="ECO:0000313" key="3">
    <source>
        <dbReference type="Proteomes" id="UP000001460"/>
    </source>
</evidence>
<dbReference type="VEuPathDB" id="CryptoDB:CMU_015680"/>
<dbReference type="AlphaFoldDB" id="B6ACG7"/>
<sequence>MTFLKEALTTKINYSKDLDTNQNLLSQTSTITGSVDFDDKLTTLDTPKWAIKIIESLSAVDVTSRFANLIIGNTFFMNTLYSSGCINLYKYYLAKDEYEYPILLGIFNLGNNIESYPQTTHGGFSATIADNCLGALAIQIFKQPVTKILNISYKKPIRVNQTILVDCRVNREEFDHNQKDRVTVTAKIFNSNEDLLLIANAVFVDVSTKTKWDHSRNTKSIDK</sequence>
<dbReference type="OrthoDB" id="506431at2759"/>